<comment type="subcellular location">
    <subcellularLocation>
        <location evidence="1">Membrane</location>
        <topology evidence="1">Multi-pass membrane protein</topology>
    </subcellularLocation>
</comment>
<name>A0A0K1Q1C4_9BACT</name>
<protein>
    <recommendedName>
        <fullName evidence="8">Transmembrane protein</fullName>
    </recommendedName>
</protein>
<proteinExistence type="predicted"/>
<keyword evidence="4 5" id="KW-0472">Membrane</keyword>
<dbReference type="KEGG" id="llu:AKJ09_06242"/>
<evidence type="ECO:0000256" key="3">
    <source>
        <dbReference type="ARBA" id="ARBA00022989"/>
    </source>
</evidence>
<evidence type="ECO:0000256" key="1">
    <source>
        <dbReference type="ARBA" id="ARBA00004141"/>
    </source>
</evidence>
<dbReference type="Proteomes" id="UP000064967">
    <property type="component" value="Chromosome"/>
</dbReference>
<evidence type="ECO:0008006" key="8">
    <source>
        <dbReference type="Google" id="ProtNLM"/>
    </source>
</evidence>
<feature type="transmembrane region" description="Helical" evidence="5">
    <location>
        <begin position="20"/>
        <end position="41"/>
    </location>
</feature>
<evidence type="ECO:0000313" key="6">
    <source>
        <dbReference type="EMBL" id="AKU99578.1"/>
    </source>
</evidence>
<reference evidence="6 7" key="1">
    <citation type="submission" date="2015-08" db="EMBL/GenBank/DDBJ databases">
        <authorList>
            <person name="Babu N.S."/>
            <person name="Beckwith C.J."/>
            <person name="Beseler K.G."/>
            <person name="Brison A."/>
            <person name="Carone J.V."/>
            <person name="Caskin T.P."/>
            <person name="Diamond M."/>
            <person name="Durham M.E."/>
            <person name="Foxe J.M."/>
            <person name="Go M."/>
            <person name="Henderson B.A."/>
            <person name="Jones I.B."/>
            <person name="McGettigan J.A."/>
            <person name="Micheletti S.J."/>
            <person name="Nasrallah M.E."/>
            <person name="Ortiz D."/>
            <person name="Piller C.R."/>
            <person name="Privatt S.R."/>
            <person name="Schneider S.L."/>
            <person name="Sharp S."/>
            <person name="Smith T.C."/>
            <person name="Stanton J.D."/>
            <person name="Ullery H.E."/>
            <person name="Wilson R.J."/>
            <person name="Serrano M.G."/>
            <person name="Buck G."/>
            <person name="Lee V."/>
            <person name="Wang Y."/>
            <person name="Carvalho R."/>
            <person name="Voegtly L."/>
            <person name="Shi R."/>
            <person name="Duckworth R."/>
            <person name="Johnson A."/>
            <person name="Loviza R."/>
            <person name="Walstead R."/>
            <person name="Shah Z."/>
            <person name="Kiflezghi M."/>
            <person name="Wade K."/>
            <person name="Ball S.L."/>
            <person name="Bradley K.W."/>
            <person name="Asai D.J."/>
            <person name="Bowman C.A."/>
            <person name="Russell D.A."/>
            <person name="Pope W.H."/>
            <person name="Jacobs-Sera D."/>
            <person name="Hendrix R.W."/>
            <person name="Hatfull G.F."/>
        </authorList>
    </citation>
    <scope>NUCLEOTIDE SEQUENCE [LARGE SCALE GENOMIC DNA]</scope>
    <source>
        <strain evidence="6 7">DSM 27648</strain>
    </source>
</reference>
<keyword evidence="3 5" id="KW-1133">Transmembrane helix</keyword>
<dbReference type="STRING" id="1391654.AKJ09_06242"/>
<dbReference type="OrthoDB" id="9808930at2"/>
<dbReference type="Pfam" id="PF09685">
    <property type="entry name" value="MamF_MmsF"/>
    <property type="match status" value="1"/>
</dbReference>
<evidence type="ECO:0000313" key="7">
    <source>
        <dbReference type="Proteomes" id="UP000064967"/>
    </source>
</evidence>
<accession>A0A0K1Q1C4</accession>
<gene>
    <name evidence="6" type="ORF">AKJ09_06242</name>
</gene>
<dbReference type="InterPro" id="IPR019109">
    <property type="entry name" value="MamF_MmsF"/>
</dbReference>
<keyword evidence="7" id="KW-1185">Reference proteome</keyword>
<evidence type="ECO:0000256" key="4">
    <source>
        <dbReference type="ARBA" id="ARBA00023136"/>
    </source>
</evidence>
<keyword evidence="2 5" id="KW-0812">Transmembrane</keyword>
<dbReference type="EMBL" id="CP012333">
    <property type="protein sequence ID" value="AKU99578.1"/>
    <property type="molecule type" value="Genomic_DNA"/>
</dbReference>
<evidence type="ECO:0000256" key="2">
    <source>
        <dbReference type="ARBA" id="ARBA00022692"/>
    </source>
</evidence>
<sequence>MNTSLPVVQSSVSHNERVAAAVAHAGTCVAWFLAPLLVWFAEKDHSPFVEHQAMQALLWSALGTLVSLATCGLAIPVFLGFHVYAAIRVLSGDDYEYPLVSELARRLSKR</sequence>
<evidence type="ECO:0000256" key="5">
    <source>
        <dbReference type="SAM" id="Phobius"/>
    </source>
</evidence>
<dbReference type="AlphaFoldDB" id="A0A0K1Q1C4"/>
<dbReference type="RefSeq" id="WP_146651014.1">
    <property type="nucleotide sequence ID" value="NZ_CP012333.1"/>
</dbReference>
<organism evidence="6 7">
    <name type="scientific">Labilithrix luteola</name>
    <dbReference type="NCBI Taxonomy" id="1391654"/>
    <lineage>
        <taxon>Bacteria</taxon>
        <taxon>Pseudomonadati</taxon>
        <taxon>Myxococcota</taxon>
        <taxon>Polyangia</taxon>
        <taxon>Polyangiales</taxon>
        <taxon>Labilitrichaceae</taxon>
        <taxon>Labilithrix</taxon>
    </lineage>
</organism>
<feature type="transmembrane region" description="Helical" evidence="5">
    <location>
        <begin position="62"/>
        <end position="87"/>
    </location>
</feature>